<reference evidence="2 3" key="1">
    <citation type="submission" date="2019-03" db="EMBL/GenBank/DDBJ databases">
        <title>Genomic Encyclopedia of Type Strains, Phase III (KMG-III): the genomes of soil and plant-associated and newly described type strains.</title>
        <authorList>
            <person name="Whitman W."/>
        </authorList>
    </citation>
    <scope>NUCLEOTIDE SEQUENCE [LARGE SCALE GENOMIC DNA]</scope>
    <source>
        <strain evidence="2 3">CGMCC 1.12801</strain>
    </source>
</reference>
<feature type="transmembrane region" description="Helical" evidence="1">
    <location>
        <begin position="59"/>
        <end position="77"/>
    </location>
</feature>
<evidence type="ECO:0000256" key="1">
    <source>
        <dbReference type="SAM" id="Phobius"/>
    </source>
</evidence>
<keyword evidence="1" id="KW-1133">Transmembrane helix</keyword>
<evidence type="ECO:0000313" key="2">
    <source>
        <dbReference type="EMBL" id="TDS16077.1"/>
    </source>
</evidence>
<feature type="transmembrane region" description="Helical" evidence="1">
    <location>
        <begin position="12"/>
        <end position="32"/>
    </location>
</feature>
<comment type="caution">
    <text evidence="2">The sequence shown here is derived from an EMBL/GenBank/DDBJ whole genome shotgun (WGS) entry which is preliminary data.</text>
</comment>
<organism evidence="2 3">
    <name type="scientific">Sphingobacterium paludis</name>
    <dbReference type="NCBI Taxonomy" id="1476465"/>
    <lineage>
        <taxon>Bacteria</taxon>
        <taxon>Pseudomonadati</taxon>
        <taxon>Bacteroidota</taxon>
        <taxon>Sphingobacteriia</taxon>
        <taxon>Sphingobacteriales</taxon>
        <taxon>Sphingobacteriaceae</taxon>
        <taxon>Sphingobacterium</taxon>
    </lineage>
</organism>
<dbReference type="AlphaFoldDB" id="A0A4R7D680"/>
<keyword evidence="3" id="KW-1185">Reference proteome</keyword>
<protein>
    <submittedName>
        <fullName evidence="2">Uncharacterized protein</fullName>
    </submittedName>
</protein>
<dbReference type="EMBL" id="SNZV01000002">
    <property type="protein sequence ID" value="TDS16077.1"/>
    <property type="molecule type" value="Genomic_DNA"/>
</dbReference>
<feature type="transmembrane region" description="Helical" evidence="1">
    <location>
        <begin position="89"/>
        <end position="109"/>
    </location>
</feature>
<evidence type="ECO:0000313" key="3">
    <source>
        <dbReference type="Proteomes" id="UP000294752"/>
    </source>
</evidence>
<gene>
    <name evidence="2" type="ORF">B0I21_102402</name>
</gene>
<keyword evidence="1" id="KW-0472">Membrane</keyword>
<keyword evidence="1" id="KW-0812">Transmembrane</keyword>
<proteinExistence type="predicted"/>
<name>A0A4R7D680_9SPHI</name>
<sequence length="150" mass="17227">MSVLMRKITINTVLAFVVLPITFIFPDFGYIMRGQYILYDARYNNVEIYLSKLLHETGYPLPSLFILIGILFPLEIVKRFLLSKKKNYFFLKSTCSLFLIILFWLLMWLGPKVLLVLPLLTNIGLSIVINGVLYVLSDRTKAFSGPTSNP</sequence>
<dbReference type="Proteomes" id="UP000294752">
    <property type="component" value="Unassembled WGS sequence"/>
</dbReference>
<accession>A0A4R7D680</accession>
<feature type="transmembrane region" description="Helical" evidence="1">
    <location>
        <begin position="115"/>
        <end position="136"/>
    </location>
</feature>